<reference evidence="2 3" key="1">
    <citation type="submission" date="2024-03" db="EMBL/GenBank/DDBJ databases">
        <title>Adaptation during the transition from Ophiocordyceps entomopathogen to insect associate is accompanied by gene loss and intensified selection.</title>
        <authorList>
            <person name="Ward C.M."/>
            <person name="Onetto C.A."/>
            <person name="Borneman A.R."/>
        </authorList>
    </citation>
    <scope>NUCLEOTIDE SEQUENCE [LARGE SCALE GENOMIC DNA]</scope>
    <source>
        <strain evidence="2">AWRI1</strain>
        <tissue evidence="2">Single Adult Female</tissue>
    </source>
</reference>
<dbReference type="EMBL" id="JBBCAQ010000038">
    <property type="protein sequence ID" value="KAK7571784.1"/>
    <property type="molecule type" value="Genomic_DNA"/>
</dbReference>
<dbReference type="AlphaFoldDB" id="A0AAN9XY39"/>
<keyword evidence="3" id="KW-1185">Reference proteome</keyword>
<evidence type="ECO:0000256" key="1">
    <source>
        <dbReference type="SAM" id="Phobius"/>
    </source>
</evidence>
<keyword evidence="1" id="KW-0472">Membrane</keyword>
<keyword evidence="1" id="KW-1133">Transmembrane helix</keyword>
<dbReference type="Proteomes" id="UP001367676">
    <property type="component" value="Unassembled WGS sequence"/>
</dbReference>
<comment type="caution">
    <text evidence="2">The sequence shown here is derived from an EMBL/GenBank/DDBJ whole genome shotgun (WGS) entry which is preliminary data.</text>
</comment>
<accession>A0AAN9XY39</accession>
<sequence>MMDGTRISVPLRASNISGKKMRKRRELDALVAANGLKRYSGYAGGPVCVKPGTNYHDQLLSDSSDEPEDYWRARNKANHKRNRTAAIRKRCSSMLGFCTLVLVLGCVVVTTTMLWLFLDIRHQANYLQYEIDQGMSALSGI</sequence>
<keyword evidence="1" id="KW-0812">Transmembrane</keyword>
<gene>
    <name evidence="2" type="ORF">V9T40_014256</name>
</gene>
<protein>
    <submittedName>
        <fullName evidence="2">Uncharacterized protein</fullName>
    </submittedName>
</protein>
<organism evidence="2 3">
    <name type="scientific">Parthenolecanium corni</name>
    <dbReference type="NCBI Taxonomy" id="536013"/>
    <lineage>
        <taxon>Eukaryota</taxon>
        <taxon>Metazoa</taxon>
        <taxon>Ecdysozoa</taxon>
        <taxon>Arthropoda</taxon>
        <taxon>Hexapoda</taxon>
        <taxon>Insecta</taxon>
        <taxon>Pterygota</taxon>
        <taxon>Neoptera</taxon>
        <taxon>Paraneoptera</taxon>
        <taxon>Hemiptera</taxon>
        <taxon>Sternorrhyncha</taxon>
        <taxon>Coccoidea</taxon>
        <taxon>Coccidae</taxon>
        <taxon>Parthenolecanium</taxon>
    </lineage>
</organism>
<feature type="transmembrane region" description="Helical" evidence="1">
    <location>
        <begin position="94"/>
        <end position="118"/>
    </location>
</feature>
<evidence type="ECO:0000313" key="3">
    <source>
        <dbReference type="Proteomes" id="UP001367676"/>
    </source>
</evidence>
<name>A0AAN9XY39_9HEMI</name>
<proteinExistence type="predicted"/>
<evidence type="ECO:0000313" key="2">
    <source>
        <dbReference type="EMBL" id="KAK7571784.1"/>
    </source>
</evidence>